<keyword evidence="5 9" id="KW-0798">TonB box</keyword>
<evidence type="ECO:0000313" key="12">
    <source>
        <dbReference type="EMBL" id="SFI13377.1"/>
    </source>
</evidence>
<evidence type="ECO:0000256" key="3">
    <source>
        <dbReference type="ARBA" id="ARBA00022452"/>
    </source>
</evidence>
<keyword evidence="3 8" id="KW-1134">Transmembrane beta strand</keyword>
<dbReference type="InterPro" id="IPR023997">
    <property type="entry name" value="TonB-dep_OMP_SusC/RagA_CS"/>
</dbReference>
<dbReference type="InterPro" id="IPR012910">
    <property type="entry name" value="Plug_dom"/>
</dbReference>
<evidence type="ECO:0000313" key="13">
    <source>
        <dbReference type="Proteomes" id="UP000198670"/>
    </source>
</evidence>
<organism evidence="12 13">
    <name type="scientific">Parapedobacter indicus</name>
    <dbReference type="NCBI Taxonomy" id="1477437"/>
    <lineage>
        <taxon>Bacteria</taxon>
        <taxon>Pseudomonadati</taxon>
        <taxon>Bacteroidota</taxon>
        <taxon>Sphingobacteriia</taxon>
        <taxon>Sphingobacteriales</taxon>
        <taxon>Sphingobacteriaceae</taxon>
        <taxon>Parapedobacter</taxon>
    </lineage>
</organism>
<protein>
    <submittedName>
        <fullName evidence="12">TonB-linked outer membrane protein, SusC/RagA family</fullName>
    </submittedName>
</protein>
<sequence length="1175" mass="131112">MNFYLCVKGLQKPLTYQLLLIMKLAIFLTVLTVLQVTASTYAQRVSMQVRNISLDAAMQQVQAQTGFLFFFRGKDVAYTKVSVNIADAEVAKAMDMLLKDLPLSWTLEDETIIISRKTGRITANRLKGPESAVQQSQVRGRVTDEAANPLPGATVTVKGTSSAVTTDEAGNYQITVPNRESTLIFTILGFDPQEIPVGGLSVINAAMKASLSELDEVVVVGYDVQKKVNLTGAVDVVSGEQLANRPAPNVSLLLQGASPNMNINLNSFGGEPGATQTWRIRGVGSISSDTRPLILVDGVESNADYLDPETIESISVLKDASASAVYGSRAAFGVVLITTKKGSKDQPARISYNNNISFSVPIYVPDMENSLIYATAFNQAQANAGLTPTFPDEQIERIKGYMDGTYPYEYNPDKPPYSQWRGRWDGNANYNWAREYYKRYVLQQKHNVSLNGGDRRSQYYINAGFFDQPGAYSWGDDGFKRYNVLANVKSQVADWISFDFSARYARTETDAPLGMVGLERTYTWSQFIDFWPTMPKYNIDGSIANPLILVLEQGGRIVTENHDLWLNIGTEIEPIPGWKTNLYYRYNYRWGSETRNPKPVPVPIPNGTTGNIGEATSGYRSVMNQGQYDKITLFTSYEKRLERHYFKVLAGYERDADFNRGLNGFKTNLITEQVPSIHTATGDFTLDDWMNHWATEGIFGRINYNYDEKYLFEASGRYDGSSRFPSGQRWGLFPSVSAGYNISKENFWTPVSPYVNALKLRASYGSLGNQNVANYLYLPTMGVKYRRNADSYNNPGYLIGDEVPLYALAPAIISDNLTWETITTFDIGVEAGFLKNRLDVMFDWYNRTTSDMLGPSVQLPSVLGTGVPLTNNAKLSTKGFELSVGWKDRLPSGLSYDARLVLGDSKTTILEYRNESGSINGWYKGRVHGDQWGLTTDHVMQNAGEPMPDQSFYYKTWGPGDIVYKDLDGNGIINEGGRTLEDHGDLSVIANTTPRYTYGFTGGLNWKGFDLNMIWQGVGKRAFLPGVDAEYFWGLNVGPSNSGIFKGGRMLDYWRPADETNLLGANTDAYFPKPYFSAERYKNARYQSRYVLNAAYLRLKNLQIGYTVPSPVLNRLSVKSARIYLSAENLLTFSRLPKMYEPETAVASNPLDGGVDLGETYPISQMYSLGVNFIF</sequence>
<dbReference type="Gene3D" id="2.60.40.1120">
    <property type="entry name" value="Carboxypeptidase-like, regulatory domain"/>
    <property type="match status" value="1"/>
</dbReference>
<dbReference type="GO" id="GO:0009279">
    <property type="term" value="C:cell outer membrane"/>
    <property type="evidence" value="ECO:0007669"/>
    <property type="project" value="UniProtKB-SubCell"/>
</dbReference>
<reference evidence="12 13" key="1">
    <citation type="submission" date="2016-10" db="EMBL/GenBank/DDBJ databases">
        <authorList>
            <person name="de Groot N.N."/>
        </authorList>
    </citation>
    <scope>NUCLEOTIDE SEQUENCE [LARGE SCALE GENOMIC DNA]</scope>
    <source>
        <strain evidence="12 13">RK1</strain>
    </source>
</reference>
<dbReference type="InterPro" id="IPR023996">
    <property type="entry name" value="TonB-dep_OMP_SusC/RagA"/>
</dbReference>
<comment type="subcellular location">
    <subcellularLocation>
        <location evidence="1 8">Cell outer membrane</location>
        <topology evidence="1 8">Multi-pass membrane protein</topology>
    </subcellularLocation>
</comment>
<name>A0A1I3FQH5_9SPHI</name>
<dbReference type="NCBIfam" id="TIGR04056">
    <property type="entry name" value="OMP_RagA_SusC"/>
    <property type="match status" value="1"/>
</dbReference>
<evidence type="ECO:0000256" key="7">
    <source>
        <dbReference type="ARBA" id="ARBA00023237"/>
    </source>
</evidence>
<dbReference type="Pfam" id="PF13715">
    <property type="entry name" value="CarbopepD_reg_2"/>
    <property type="match status" value="1"/>
</dbReference>
<accession>A0A1I3FQH5</accession>
<dbReference type="Pfam" id="PF00593">
    <property type="entry name" value="TonB_dep_Rec_b-barrel"/>
    <property type="match status" value="1"/>
</dbReference>
<evidence type="ECO:0000256" key="6">
    <source>
        <dbReference type="ARBA" id="ARBA00023136"/>
    </source>
</evidence>
<keyword evidence="2 8" id="KW-0813">Transport</keyword>
<evidence type="ECO:0000256" key="8">
    <source>
        <dbReference type="PROSITE-ProRule" id="PRU01360"/>
    </source>
</evidence>
<evidence type="ECO:0000259" key="11">
    <source>
        <dbReference type="Pfam" id="PF07715"/>
    </source>
</evidence>
<evidence type="ECO:0000256" key="9">
    <source>
        <dbReference type="RuleBase" id="RU003357"/>
    </source>
</evidence>
<gene>
    <name evidence="12" type="ORF">SAMN05444682_102443</name>
</gene>
<dbReference type="InterPro" id="IPR000531">
    <property type="entry name" value="Beta-barrel_TonB"/>
</dbReference>
<evidence type="ECO:0000256" key="1">
    <source>
        <dbReference type="ARBA" id="ARBA00004571"/>
    </source>
</evidence>
<keyword evidence="13" id="KW-1185">Reference proteome</keyword>
<dbReference type="Pfam" id="PF07715">
    <property type="entry name" value="Plug"/>
    <property type="match status" value="1"/>
</dbReference>
<dbReference type="AlphaFoldDB" id="A0A1I3FQH5"/>
<dbReference type="InterPro" id="IPR008969">
    <property type="entry name" value="CarboxyPept-like_regulatory"/>
</dbReference>
<comment type="similarity">
    <text evidence="8 9">Belongs to the TonB-dependent receptor family.</text>
</comment>
<dbReference type="EMBL" id="FOQO01000002">
    <property type="protein sequence ID" value="SFI13377.1"/>
    <property type="molecule type" value="Genomic_DNA"/>
</dbReference>
<evidence type="ECO:0000256" key="5">
    <source>
        <dbReference type="ARBA" id="ARBA00023077"/>
    </source>
</evidence>
<keyword evidence="6 8" id="KW-0472">Membrane</keyword>
<keyword evidence="7 8" id="KW-0998">Cell outer membrane</keyword>
<evidence type="ECO:0000256" key="4">
    <source>
        <dbReference type="ARBA" id="ARBA00022692"/>
    </source>
</evidence>
<dbReference type="NCBIfam" id="TIGR04057">
    <property type="entry name" value="SusC_RagA_signa"/>
    <property type="match status" value="1"/>
</dbReference>
<evidence type="ECO:0000256" key="2">
    <source>
        <dbReference type="ARBA" id="ARBA00022448"/>
    </source>
</evidence>
<dbReference type="STRING" id="1477437.SAMN05444682_102443"/>
<dbReference type="InterPro" id="IPR037066">
    <property type="entry name" value="Plug_dom_sf"/>
</dbReference>
<proteinExistence type="inferred from homology"/>
<dbReference type="Gene3D" id="2.40.170.20">
    <property type="entry name" value="TonB-dependent receptor, beta-barrel domain"/>
    <property type="match status" value="1"/>
</dbReference>
<dbReference type="Gene3D" id="2.170.130.10">
    <property type="entry name" value="TonB-dependent receptor, plug domain"/>
    <property type="match status" value="1"/>
</dbReference>
<dbReference type="SUPFAM" id="SSF56935">
    <property type="entry name" value="Porins"/>
    <property type="match status" value="1"/>
</dbReference>
<keyword evidence="4 8" id="KW-0812">Transmembrane</keyword>
<dbReference type="InterPro" id="IPR039426">
    <property type="entry name" value="TonB-dep_rcpt-like"/>
</dbReference>
<dbReference type="InterPro" id="IPR036942">
    <property type="entry name" value="Beta-barrel_TonB_sf"/>
</dbReference>
<dbReference type="SUPFAM" id="SSF49464">
    <property type="entry name" value="Carboxypeptidase regulatory domain-like"/>
    <property type="match status" value="1"/>
</dbReference>
<feature type="domain" description="TonB-dependent receptor-like beta-barrel" evidence="10">
    <location>
        <begin position="554"/>
        <end position="1130"/>
    </location>
</feature>
<dbReference type="Proteomes" id="UP000198670">
    <property type="component" value="Unassembled WGS sequence"/>
</dbReference>
<feature type="domain" description="TonB-dependent receptor plug" evidence="11">
    <location>
        <begin position="227"/>
        <end position="334"/>
    </location>
</feature>
<dbReference type="PROSITE" id="PS52016">
    <property type="entry name" value="TONB_DEPENDENT_REC_3"/>
    <property type="match status" value="1"/>
</dbReference>
<dbReference type="OrthoDB" id="604358at2"/>
<evidence type="ECO:0000259" key="10">
    <source>
        <dbReference type="Pfam" id="PF00593"/>
    </source>
</evidence>